<accession>A0A9X1QN80</accession>
<dbReference type="InterPro" id="IPR041375">
    <property type="entry name" value="VapC45_PIN-like"/>
</dbReference>
<dbReference type="Pfam" id="PF18478">
    <property type="entry name" value="PIN_10"/>
    <property type="match status" value="1"/>
</dbReference>
<sequence>MKVFIDHNLPPALARGLGALFAGEHEVTCHKDKFGTTHIKDEEWIPALGAEGDWVVLSGDLNIPKKRPTRELFLRAGLVGFFPRKAVMELPLNRKASRVLYVWQQMEELSRTVRPGAFELQIRGEKFSTL</sequence>
<evidence type="ECO:0000313" key="2">
    <source>
        <dbReference type="EMBL" id="MCF2514429.1"/>
    </source>
</evidence>
<organism evidence="2 3">
    <name type="scientific">Sphingomonas cremea</name>
    <dbReference type="NCBI Taxonomy" id="2904799"/>
    <lineage>
        <taxon>Bacteria</taxon>
        <taxon>Pseudomonadati</taxon>
        <taxon>Pseudomonadota</taxon>
        <taxon>Alphaproteobacteria</taxon>
        <taxon>Sphingomonadales</taxon>
        <taxon>Sphingomonadaceae</taxon>
        <taxon>Sphingomonas</taxon>
    </lineage>
</organism>
<dbReference type="EMBL" id="JAKFGM010000001">
    <property type="protein sequence ID" value="MCF2514429.1"/>
    <property type="molecule type" value="Genomic_DNA"/>
</dbReference>
<gene>
    <name evidence="2" type="ORF">LVY65_05030</name>
</gene>
<proteinExistence type="predicted"/>
<name>A0A9X1QN80_9SPHN</name>
<keyword evidence="3" id="KW-1185">Reference proteome</keyword>
<dbReference type="AlphaFoldDB" id="A0A9X1QN80"/>
<dbReference type="Proteomes" id="UP001139410">
    <property type="component" value="Unassembled WGS sequence"/>
</dbReference>
<comment type="caution">
    <text evidence="2">The sequence shown here is derived from an EMBL/GenBank/DDBJ whole genome shotgun (WGS) entry which is preliminary data.</text>
</comment>
<protein>
    <recommendedName>
        <fullName evidence="1">VapC45 PIN like domain-containing protein</fullName>
    </recommendedName>
</protein>
<feature type="domain" description="VapC45 PIN like" evidence="1">
    <location>
        <begin position="1"/>
        <end position="82"/>
    </location>
</feature>
<evidence type="ECO:0000313" key="3">
    <source>
        <dbReference type="Proteomes" id="UP001139410"/>
    </source>
</evidence>
<evidence type="ECO:0000259" key="1">
    <source>
        <dbReference type="Pfam" id="PF18478"/>
    </source>
</evidence>
<reference evidence="2" key="1">
    <citation type="submission" date="2022-01" db="EMBL/GenBank/DDBJ databases">
        <authorList>
            <person name="Jo J.-H."/>
            <person name="Im W.-T."/>
        </authorList>
    </citation>
    <scope>NUCLEOTIDE SEQUENCE</scope>
    <source>
        <strain evidence="2">G124</strain>
    </source>
</reference>
<dbReference type="RefSeq" id="WP_235066892.1">
    <property type="nucleotide sequence ID" value="NZ_JAKFGM010000001.1"/>
</dbReference>